<comment type="caution">
    <text evidence="1">The sequence shown here is derived from an EMBL/GenBank/DDBJ whole genome shotgun (WGS) entry which is preliminary data.</text>
</comment>
<proteinExistence type="predicted"/>
<sequence length="60" mass="7215">MPDNSFASEGPYVQFISLDNYFYNGWFYKKVDFQEFTDEFLDIIKSNENYILENPDVLKD</sequence>
<organism evidence="1">
    <name type="scientific">bioreactor metagenome</name>
    <dbReference type="NCBI Taxonomy" id="1076179"/>
    <lineage>
        <taxon>unclassified sequences</taxon>
        <taxon>metagenomes</taxon>
        <taxon>ecological metagenomes</taxon>
    </lineage>
</organism>
<name>A0A645J9T1_9ZZZZ</name>
<gene>
    <name evidence="1" type="ORF">SDC9_203959</name>
</gene>
<accession>A0A645J9T1</accession>
<dbReference type="EMBL" id="VSSQ01126429">
    <property type="protein sequence ID" value="MPN56273.1"/>
    <property type="molecule type" value="Genomic_DNA"/>
</dbReference>
<dbReference type="AlphaFoldDB" id="A0A645J9T1"/>
<reference evidence="1" key="1">
    <citation type="submission" date="2019-08" db="EMBL/GenBank/DDBJ databases">
        <authorList>
            <person name="Kucharzyk K."/>
            <person name="Murdoch R.W."/>
            <person name="Higgins S."/>
            <person name="Loffler F."/>
        </authorList>
    </citation>
    <scope>NUCLEOTIDE SEQUENCE</scope>
</reference>
<protein>
    <submittedName>
        <fullName evidence="1">Uncharacterized protein</fullName>
    </submittedName>
</protein>
<evidence type="ECO:0000313" key="1">
    <source>
        <dbReference type="EMBL" id="MPN56273.1"/>
    </source>
</evidence>